<dbReference type="Pfam" id="PF08240">
    <property type="entry name" value="ADH_N"/>
    <property type="match status" value="1"/>
</dbReference>
<evidence type="ECO:0000313" key="5">
    <source>
        <dbReference type="Proteomes" id="UP000244571"/>
    </source>
</evidence>
<dbReference type="FunFam" id="3.40.50.720:FF:000053">
    <property type="entry name" value="Quinone oxidoreductase 1"/>
    <property type="match status" value="1"/>
</dbReference>
<dbReference type="PANTHER" id="PTHR48106:SF13">
    <property type="entry name" value="QUINONE OXIDOREDUCTASE-RELATED"/>
    <property type="match status" value="1"/>
</dbReference>
<keyword evidence="2" id="KW-0560">Oxidoreductase</keyword>
<gene>
    <name evidence="4" type="ORF">DBV39_02770</name>
</gene>
<evidence type="ECO:0000313" key="4">
    <source>
        <dbReference type="EMBL" id="AWB32816.1"/>
    </source>
</evidence>
<dbReference type="PANTHER" id="PTHR48106">
    <property type="entry name" value="QUINONE OXIDOREDUCTASE PIG3-RELATED"/>
    <property type="match status" value="1"/>
</dbReference>
<dbReference type="GO" id="GO:0003960">
    <property type="term" value="F:quinone reductase (NADPH) activity"/>
    <property type="evidence" value="ECO:0007669"/>
    <property type="project" value="InterPro"/>
</dbReference>
<evidence type="ECO:0000259" key="3">
    <source>
        <dbReference type="SMART" id="SM00829"/>
    </source>
</evidence>
<dbReference type="GO" id="GO:0035925">
    <property type="term" value="F:mRNA 3'-UTR AU-rich region binding"/>
    <property type="evidence" value="ECO:0007669"/>
    <property type="project" value="TreeGrafter"/>
</dbReference>
<sequence>MIKAHAIRIDQHGGADRLQLKEINIESPASQEVLVRNTSIGVNYADIYEREGDHGGPHSARKMPITLGRTAAGIVQSTGAAVAGLKPGDRVGYIAPDSYATHTLVSASRVVKIPDHVADDVVGGYLLRGLTAEYLLCRLYPVSERSTVLVHAAAGGMGLLLGQWSARLGARVIGTVGSQAKAEMALQHGYDAVINYSTENFVTRVLELTDGRGADVIYDGVGKATFRGSLDCVKPRGMVISYGTASGNVGEFDLQLLHSKSIIVTRPTLRSWISDPDELAQAARAFFDVLASGTVKTPIGARLPLAEAATAHRQLESRQLSAPVVLVP</sequence>
<dbReference type="GO" id="GO:0070402">
    <property type="term" value="F:NADPH binding"/>
    <property type="evidence" value="ECO:0007669"/>
    <property type="project" value="TreeGrafter"/>
</dbReference>
<dbReference type="Proteomes" id="UP000244571">
    <property type="component" value="Chromosome"/>
</dbReference>
<evidence type="ECO:0000256" key="1">
    <source>
        <dbReference type="ARBA" id="ARBA00022857"/>
    </source>
</evidence>
<dbReference type="CDD" id="cd05286">
    <property type="entry name" value="QOR2"/>
    <property type="match status" value="1"/>
</dbReference>
<dbReference type="InterPro" id="IPR013154">
    <property type="entry name" value="ADH-like_N"/>
</dbReference>
<keyword evidence="1" id="KW-0521">NADP</keyword>
<organism evidence="4 5">
    <name type="scientific">Orrella marina</name>
    <dbReference type="NCBI Taxonomy" id="2163011"/>
    <lineage>
        <taxon>Bacteria</taxon>
        <taxon>Pseudomonadati</taxon>
        <taxon>Pseudomonadota</taxon>
        <taxon>Betaproteobacteria</taxon>
        <taxon>Burkholderiales</taxon>
        <taxon>Alcaligenaceae</taxon>
        <taxon>Orrella</taxon>
    </lineage>
</organism>
<dbReference type="EMBL" id="CP028901">
    <property type="protein sequence ID" value="AWB32816.1"/>
    <property type="molecule type" value="Genomic_DNA"/>
</dbReference>
<dbReference type="Gene3D" id="3.90.180.10">
    <property type="entry name" value="Medium-chain alcohol dehydrogenases, catalytic domain"/>
    <property type="match status" value="1"/>
</dbReference>
<dbReference type="SUPFAM" id="SSF50129">
    <property type="entry name" value="GroES-like"/>
    <property type="match status" value="1"/>
</dbReference>
<dbReference type="KEGG" id="boz:DBV39_02770"/>
<dbReference type="OrthoDB" id="9805883at2"/>
<dbReference type="RefSeq" id="WP_108620257.1">
    <property type="nucleotide sequence ID" value="NZ_CP028901.1"/>
</dbReference>
<keyword evidence="5" id="KW-1185">Reference proteome</keyword>
<feature type="domain" description="Enoyl reductase (ER)" evidence="3">
    <location>
        <begin position="13"/>
        <end position="326"/>
    </location>
</feature>
<name>A0A2R4XG62_9BURK</name>
<dbReference type="InterPro" id="IPR013149">
    <property type="entry name" value="ADH-like_C"/>
</dbReference>
<dbReference type="Pfam" id="PF00107">
    <property type="entry name" value="ADH_zinc_N"/>
    <property type="match status" value="1"/>
</dbReference>
<dbReference type="InterPro" id="IPR047618">
    <property type="entry name" value="QOR-like"/>
</dbReference>
<dbReference type="SMART" id="SM00829">
    <property type="entry name" value="PKS_ER"/>
    <property type="match status" value="1"/>
</dbReference>
<reference evidence="4 5" key="1">
    <citation type="submission" date="2018-04" db="EMBL/GenBank/DDBJ databases">
        <title>Bordetella sp. HZ20 isolated from seawater.</title>
        <authorList>
            <person name="Sun C."/>
        </authorList>
    </citation>
    <scope>NUCLEOTIDE SEQUENCE [LARGE SCALE GENOMIC DNA]</scope>
    <source>
        <strain evidence="4 5">HZ20</strain>
    </source>
</reference>
<evidence type="ECO:0000256" key="2">
    <source>
        <dbReference type="ARBA" id="ARBA00023002"/>
    </source>
</evidence>
<dbReference type="InterPro" id="IPR036291">
    <property type="entry name" value="NAD(P)-bd_dom_sf"/>
</dbReference>
<protein>
    <submittedName>
        <fullName evidence="4">Quinone oxidoreductase</fullName>
    </submittedName>
</protein>
<dbReference type="SUPFAM" id="SSF51735">
    <property type="entry name" value="NAD(P)-binding Rossmann-fold domains"/>
    <property type="match status" value="1"/>
</dbReference>
<proteinExistence type="predicted"/>
<dbReference type="GO" id="GO:0005829">
    <property type="term" value="C:cytosol"/>
    <property type="evidence" value="ECO:0007669"/>
    <property type="project" value="TreeGrafter"/>
</dbReference>
<accession>A0A2R4XG62</accession>
<dbReference type="InterPro" id="IPR020843">
    <property type="entry name" value="ER"/>
</dbReference>
<dbReference type="Gene3D" id="3.40.50.720">
    <property type="entry name" value="NAD(P)-binding Rossmann-like Domain"/>
    <property type="match status" value="1"/>
</dbReference>
<dbReference type="InterPro" id="IPR011032">
    <property type="entry name" value="GroES-like_sf"/>
</dbReference>
<dbReference type="AlphaFoldDB" id="A0A2R4XG62"/>